<proteinExistence type="predicted"/>
<organism evidence="3 4">
    <name type="scientific">Mizuhopecten yessoensis</name>
    <name type="common">Japanese scallop</name>
    <name type="synonym">Patinopecten yessoensis</name>
    <dbReference type="NCBI Taxonomy" id="6573"/>
    <lineage>
        <taxon>Eukaryota</taxon>
        <taxon>Metazoa</taxon>
        <taxon>Spiralia</taxon>
        <taxon>Lophotrochozoa</taxon>
        <taxon>Mollusca</taxon>
        <taxon>Bivalvia</taxon>
        <taxon>Autobranchia</taxon>
        <taxon>Pteriomorphia</taxon>
        <taxon>Pectinida</taxon>
        <taxon>Pectinoidea</taxon>
        <taxon>Pectinidae</taxon>
        <taxon>Mizuhopecten</taxon>
    </lineage>
</organism>
<keyword evidence="1" id="KW-0812">Transmembrane</keyword>
<gene>
    <name evidence="3" type="ORF">KP79_PYT12421</name>
</gene>
<feature type="transmembrane region" description="Helical" evidence="1">
    <location>
        <begin position="379"/>
        <end position="401"/>
    </location>
</feature>
<dbReference type="InterPro" id="IPR001173">
    <property type="entry name" value="Glyco_trans_2-like"/>
</dbReference>
<comment type="caution">
    <text evidence="3">The sequence shown here is derived from an EMBL/GenBank/DDBJ whole genome shotgun (WGS) entry which is preliminary data.</text>
</comment>
<feature type="transmembrane region" description="Helical" evidence="1">
    <location>
        <begin position="347"/>
        <end position="367"/>
    </location>
</feature>
<keyword evidence="4" id="KW-1185">Reference proteome</keyword>
<evidence type="ECO:0000313" key="3">
    <source>
        <dbReference type="EMBL" id="OWF41915.1"/>
    </source>
</evidence>
<keyword evidence="1" id="KW-0472">Membrane</keyword>
<evidence type="ECO:0000256" key="1">
    <source>
        <dbReference type="SAM" id="Phobius"/>
    </source>
</evidence>
<accession>A0A210PZL1</accession>
<dbReference type="Pfam" id="PF13632">
    <property type="entry name" value="Glyco_trans_2_3"/>
    <property type="match status" value="1"/>
</dbReference>
<name>A0A210PZL1_MIZYE</name>
<dbReference type="STRING" id="6573.A0A210PZL1"/>
<evidence type="ECO:0000313" key="4">
    <source>
        <dbReference type="Proteomes" id="UP000242188"/>
    </source>
</evidence>
<dbReference type="GO" id="GO:0005737">
    <property type="term" value="C:cytoplasm"/>
    <property type="evidence" value="ECO:0007669"/>
    <property type="project" value="TreeGrafter"/>
</dbReference>
<dbReference type="Proteomes" id="UP000242188">
    <property type="component" value="Unassembled WGS sequence"/>
</dbReference>
<protein>
    <submittedName>
        <fullName evidence="3">Beta-1,4-mannosyltransferase egh</fullName>
    </submittedName>
</protein>
<dbReference type="InterPro" id="IPR029044">
    <property type="entry name" value="Nucleotide-diphossugar_trans"/>
</dbReference>
<dbReference type="SUPFAM" id="SSF53448">
    <property type="entry name" value="Nucleotide-diphospho-sugar transferases"/>
    <property type="match status" value="1"/>
</dbReference>
<dbReference type="OrthoDB" id="3971593at2759"/>
<keyword evidence="3" id="KW-0808">Transferase</keyword>
<evidence type="ECO:0000259" key="2">
    <source>
        <dbReference type="Pfam" id="PF13632"/>
    </source>
</evidence>
<reference evidence="3 4" key="1">
    <citation type="journal article" date="2017" name="Nat. Ecol. Evol.">
        <title>Scallop genome provides insights into evolution of bilaterian karyotype and development.</title>
        <authorList>
            <person name="Wang S."/>
            <person name="Zhang J."/>
            <person name="Jiao W."/>
            <person name="Li J."/>
            <person name="Xun X."/>
            <person name="Sun Y."/>
            <person name="Guo X."/>
            <person name="Huan P."/>
            <person name="Dong B."/>
            <person name="Zhang L."/>
            <person name="Hu X."/>
            <person name="Sun X."/>
            <person name="Wang J."/>
            <person name="Zhao C."/>
            <person name="Wang Y."/>
            <person name="Wang D."/>
            <person name="Huang X."/>
            <person name="Wang R."/>
            <person name="Lv J."/>
            <person name="Li Y."/>
            <person name="Zhang Z."/>
            <person name="Liu B."/>
            <person name="Lu W."/>
            <person name="Hui Y."/>
            <person name="Liang J."/>
            <person name="Zhou Z."/>
            <person name="Hou R."/>
            <person name="Li X."/>
            <person name="Liu Y."/>
            <person name="Li H."/>
            <person name="Ning X."/>
            <person name="Lin Y."/>
            <person name="Zhao L."/>
            <person name="Xing Q."/>
            <person name="Dou J."/>
            <person name="Li Y."/>
            <person name="Mao J."/>
            <person name="Guo H."/>
            <person name="Dou H."/>
            <person name="Li T."/>
            <person name="Mu C."/>
            <person name="Jiang W."/>
            <person name="Fu Q."/>
            <person name="Fu X."/>
            <person name="Miao Y."/>
            <person name="Liu J."/>
            <person name="Yu Q."/>
            <person name="Li R."/>
            <person name="Liao H."/>
            <person name="Li X."/>
            <person name="Kong Y."/>
            <person name="Jiang Z."/>
            <person name="Chourrout D."/>
            <person name="Li R."/>
            <person name="Bao Z."/>
        </authorList>
    </citation>
    <scope>NUCLEOTIDE SEQUENCE [LARGE SCALE GENOMIC DNA]</scope>
    <source>
        <strain evidence="3 4">PY_sf001</strain>
    </source>
</reference>
<dbReference type="EMBL" id="NEDP02005340">
    <property type="protein sequence ID" value="OWF41915.1"/>
    <property type="molecule type" value="Genomic_DNA"/>
</dbReference>
<feature type="transmembrane region" description="Helical" evidence="1">
    <location>
        <begin position="52"/>
        <end position="78"/>
    </location>
</feature>
<feature type="domain" description="Glycosyltransferase 2-like" evidence="2">
    <location>
        <begin position="186"/>
        <end position="394"/>
    </location>
</feature>
<dbReference type="GO" id="GO:0019187">
    <property type="term" value="F:beta-1,4-mannosyltransferase activity"/>
    <property type="evidence" value="ECO:0007669"/>
    <property type="project" value="InterPro"/>
</dbReference>
<keyword evidence="3" id="KW-0328">Glycosyltransferase</keyword>
<feature type="transmembrane region" description="Helical" evidence="1">
    <location>
        <begin position="12"/>
        <end position="32"/>
    </location>
</feature>
<dbReference type="AlphaFoldDB" id="A0A210PZL1"/>
<sequence length="461" mass="52414">MKFVHQSGVLHLLVLCILFTILAIFIVMTGTFGPGIWQDFDPYKKYGKWPTILMYIMRLLTLVPLPLSICNFLGIVMFNTFPEKPKVKSSTLFGPFLCFRVVTRGTFPELVRKNVSRNIAICSELGLDNYIFEVVTDTAINLTKSSRTREVVVPAQYQSANGCLYKARALQYCLEDSVNVLSDNDWIIHLDEETLLTESCVIGIINFIKEGLYSFGQGVITYANEEIVNWITTIADLVRVGVDYGIIRYTLKYLHKPLFSWKGSYVVANVAAEKKITFDFGSEGSIAEDCFFALSAWREGYKFGFIEGEMWEKSTFSLMDFIRQRKRWVQGIIMVLLSRQIPARNKFGISVMVLSWLVMPITVPNLVLVPLYPLPMPNIINFLCGFMGGVMLFLFVFGAVKSFNYRRTGLLKFLFLCICPILLMPVCIVMETCGVTWALISRKQGGFHIVKKETTPSRIEV</sequence>
<keyword evidence="1" id="KW-1133">Transmembrane helix</keyword>
<dbReference type="InterPro" id="IPR027389">
    <property type="entry name" value="B_mannosylTrfase_Bre-3/Egh"/>
</dbReference>
<feature type="transmembrane region" description="Helical" evidence="1">
    <location>
        <begin position="413"/>
        <end position="440"/>
    </location>
</feature>
<dbReference type="PANTHER" id="PTHR16779:SF1">
    <property type="entry name" value="BETA-1,4-MANNOSYLTRANSFERASE EGH"/>
    <property type="match status" value="1"/>
</dbReference>
<dbReference type="PANTHER" id="PTHR16779">
    <property type="entry name" value="BETA-1,4-MANNOSYLTRANSFERASE EGH"/>
    <property type="match status" value="1"/>
</dbReference>